<organism evidence="3 4">
    <name type="scientific">Nocardiopsis coralli</name>
    <dbReference type="NCBI Taxonomy" id="2772213"/>
    <lineage>
        <taxon>Bacteria</taxon>
        <taxon>Bacillati</taxon>
        <taxon>Actinomycetota</taxon>
        <taxon>Actinomycetes</taxon>
        <taxon>Streptosporangiales</taxon>
        <taxon>Nocardiopsidaceae</taxon>
        <taxon>Nocardiopsis</taxon>
    </lineage>
</organism>
<sequence length="296" mass="32555">MAGTPARVRAPRPGGAVWRRFGDVRSLLMGPQILLLQVAHPVVGAGVLEHSTFREHPWRRLWRTLVSLSTVVYGGQEAAVAEARRLRGEHTSVKGVDAAGRRYHALDPEAYHWVHATLVQGPVDAHRLFGPGLDRAELDAYYAGMRDVGRVWGLHERHLPTDRDTFAAYYDATVHDRLEHTRAVDDLVWALARPARPAAWIPDALWEPVGVLLARPVLLVTVGSLPPVLRERVGLHWGPRQERSLRRLAAVVRAAAALTPPPVRRGHSRVLAAVGRRGQRHRQRAAGSAAVPGAAA</sequence>
<evidence type="ECO:0000313" key="4">
    <source>
        <dbReference type="Proteomes" id="UP000806528"/>
    </source>
</evidence>
<dbReference type="PANTHER" id="PTHR36151">
    <property type="entry name" value="BLR2777 PROTEIN"/>
    <property type="match status" value="1"/>
</dbReference>
<evidence type="ECO:0000259" key="2">
    <source>
        <dbReference type="Pfam" id="PF09995"/>
    </source>
</evidence>
<evidence type="ECO:0000256" key="1">
    <source>
        <dbReference type="SAM" id="MobiDB-lite"/>
    </source>
</evidence>
<feature type="domain" description="ER-bound oxygenase mpaB/mpaB'/Rubber oxygenase catalytic" evidence="2">
    <location>
        <begin position="18"/>
        <end position="254"/>
    </location>
</feature>
<name>A0ABR9P4Y9_9ACTN</name>
<dbReference type="Pfam" id="PF09995">
    <property type="entry name" value="MPAB_Lcp_cat"/>
    <property type="match status" value="1"/>
</dbReference>
<gene>
    <name evidence="3" type="ORF">IDM40_09300</name>
</gene>
<reference evidence="3 4" key="1">
    <citation type="submission" date="2020-09" db="EMBL/GenBank/DDBJ databases">
        <title>Diversity and distribution of actinomycetes associated with coral in the coast of Hainan.</title>
        <authorList>
            <person name="Li F."/>
        </authorList>
    </citation>
    <scope>NUCLEOTIDE SEQUENCE [LARGE SCALE GENOMIC DNA]</scope>
    <source>
        <strain evidence="3 4">HNM0947</strain>
    </source>
</reference>
<proteinExistence type="predicted"/>
<keyword evidence="4" id="KW-1185">Reference proteome</keyword>
<comment type="caution">
    <text evidence="3">The sequence shown here is derived from an EMBL/GenBank/DDBJ whole genome shotgun (WGS) entry which is preliminary data.</text>
</comment>
<protein>
    <submittedName>
        <fullName evidence="3">DUF2236 domain-containing protein</fullName>
    </submittedName>
</protein>
<feature type="region of interest" description="Disordered" evidence="1">
    <location>
        <begin position="274"/>
        <end position="296"/>
    </location>
</feature>
<dbReference type="EMBL" id="JADBGI010000007">
    <property type="protein sequence ID" value="MBE2998900.1"/>
    <property type="molecule type" value="Genomic_DNA"/>
</dbReference>
<dbReference type="Proteomes" id="UP000806528">
    <property type="component" value="Unassembled WGS sequence"/>
</dbReference>
<dbReference type="PANTHER" id="PTHR36151:SF3">
    <property type="entry name" value="ER-BOUND OXYGENASE MPAB_MPAB'_RUBBER OXYGENASE CATALYTIC DOMAIN-CONTAINING PROTEIN"/>
    <property type="match status" value="1"/>
</dbReference>
<evidence type="ECO:0000313" key="3">
    <source>
        <dbReference type="EMBL" id="MBE2998900.1"/>
    </source>
</evidence>
<accession>A0ABR9P4Y9</accession>
<dbReference type="RefSeq" id="WP_193121547.1">
    <property type="nucleotide sequence ID" value="NZ_JADBGI010000007.1"/>
</dbReference>
<feature type="compositionally biased region" description="Low complexity" evidence="1">
    <location>
        <begin position="285"/>
        <end position="296"/>
    </location>
</feature>
<dbReference type="InterPro" id="IPR018713">
    <property type="entry name" value="MPAB/Lcp_cat_dom"/>
</dbReference>